<dbReference type="CDD" id="cd02440">
    <property type="entry name" value="AdoMet_MTases"/>
    <property type="match status" value="1"/>
</dbReference>
<keyword evidence="2" id="KW-0808">Transferase</keyword>
<comment type="caution">
    <text evidence="2">The sequence shown here is derived from an EMBL/GenBank/DDBJ whole genome shotgun (WGS) entry which is preliminary data.</text>
</comment>
<dbReference type="Gene3D" id="3.40.50.150">
    <property type="entry name" value="Vaccinia Virus protein VP39"/>
    <property type="match status" value="1"/>
</dbReference>
<dbReference type="GO" id="GO:0008168">
    <property type="term" value="F:methyltransferase activity"/>
    <property type="evidence" value="ECO:0007669"/>
    <property type="project" value="UniProtKB-KW"/>
</dbReference>
<gene>
    <name evidence="2" type="ORF">IQ10_02297</name>
</gene>
<proteinExistence type="predicted"/>
<keyword evidence="3" id="KW-1185">Reference proteome</keyword>
<dbReference type="InterPro" id="IPR029063">
    <property type="entry name" value="SAM-dependent_MTases_sf"/>
</dbReference>
<dbReference type="EMBL" id="VLKZ01000006">
    <property type="protein sequence ID" value="TWI55742.1"/>
    <property type="molecule type" value="Genomic_DNA"/>
</dbReference>
<evidence type="ECO:0000313" key="3">
    <source>
        <dbReference type="Proteomes" id="UP000315711"/>
    </source>
</evidence>
<organism evidence="2 3">
    <name type="scientific">Halalkalibacter nanhaiisediminis</name>
    <dbReference type="NCBI Taxonomy" id="688079"/>
    <lineage>
        <taxon>Bacteria</taxon>
        <taxon>Bacillati</taxon>
        <taxon>Bacillota</taxon>
        <taxon>Bacilli</taxon>
        <taxon>Bacillales</taxon>
        <taxon>Bacillaceae</taxon>
        <taxon>Halalkalibacter</taxon>
    </lineage>
</organism>
<evidence type="ECO:0000259" key="1">
    <source>
        <dbReference type="Pfam" id="PF13847"/>
    </source>
</evidence>
<dbReference type="GO" id="GO:0032259">
    <property type="term" value="P:methylation"/>
    <property type="evidence" value="ECO:0007669"/>
    <property type="project" value="UniProtKB-KW"/>
</dbReference>
<keyword evidence="2" id="KW-0489">Methyltransferase</keyword>
<dbReference type="InterPro" id="IPR025714">
    <property type="entry name" value="Methyltranfer_dom"/>
</dbReference>
<dbReference type="SUPFAM" id="SSF53335">
    <property type="entry name" value="S-adenosyl-L-methionine-dependent methyltransferases"/>
    <property type="match status" value="1"/>
</dbReference>
<protein>
    <submittedName>
        <fullName evidence="2">Ubiquinone/menaquinone biosynthesis C-methylase UbiE</fullName>
    </submittedName>
</protein>
<feature type="domain" description="Methyltransferase" evidence="1">
    <location>
        <begin position="41"/>
        <end position="168"/>
    </location>
</feature>
<dbReference type="AlphaFoldDB" id="A0A562QG62"/>
<dbReference type="PANTHER" id="PTHR43591">
    <property type="entry name" value="METHYLTRANSFERASE"/>
    <property type="match status" value="1"/>
</dbReference>
<accession>A0A562QG62</accession>
<reference evidence="2 3" key="1">
    <citation type="journal article" date="2015" name="Stand. Genomic Sci.">
        <title>Genomic Encyclopedia of Bacterial and Archaeal Type Strains, Phase III: the genomes of soil and plant-associated and newly described type strains.</title>
        <authorList>
            <person name="Whitman W.B."/>
            <person name="Woyke T."/>
            <person name="Klenk H.P."/>
            <person name="Zhou Y."/>
            <person name="Lilburn T.G."/>
            <person name="Beck B.J."/>
            <person name="De Vos P."/>
            <person name="Vandamme P."/>
            <person name="Eisen J.A."/>
            <person name="Garrity G."/>
            <person name="Hugenholtz P."/>
            <person name="Kyrpides N.C."/>
        </authorList>
    </citation>
    <scope>NUCLEOTIDE SEQUENCE [LARGE SCALE GENOMIC DNA]</scope>
    <source>
        <strain evidence="2 3">CGMCC 1.10116</strain>
    </source>
</reference>
<name>A0A562QG62_9BACI</name>
<sequence length="217" mass="24075">MRKMNGDEFDPLVEFFDGMAKTTWLSKIHNQLKELTGSWQGLSVLDVGCGTGRLLARGVFEARELIGIDLSKEMIEASKSLLESKGASNSKLIIGDAYALPLEDEKVEIALSTCVMFLLPEPEKGLAEMIRVVKPRGVIAMLNPSPDMSPQKATHYADVHNMTGFERETLIKWSNVSTSRHRYRNDQLDEMLNKKGLTQVEHVSVLDGLATITVGVK</sequence>
<dbReference type="Proteomes" id="UP000315711">
    <property type="component" value="Unassembled WGS sequence"/>
</dbReference>
<dbReference type="Pfam" id="PF13847">
    <property type="entry name" value="Methyltransf_31"/>
    <property type="match status" value="1"/>
</dbReference>
<keyword evidence="2" id="KW-0830">Ubiquinone</keyword>
<evidence type="ECO:0000313" key="2">
    <source>
        <dbReference type="EMBL" id="TWI55742.1"/>
    </source>
</evidence>
<dbReference type="RefSeq" id="WP_144450610.1">
    <property type="nucleotide sequence ID" value="NZ_VLKZ01000006.1"/>
</dbReference>
<dbReference type="OrthoDB" id="9808140at2"/>